<reference evidence="3" key="1">
    <citation type="submission" date="2016-11" db="UniProtKB">
        <authorList>
            <consortium name="WormBaseParasite"/>
        </authorList>
    </citation>
    <scope>IDENTIFICATION</scope>
</reference>
<feature type="signal peptide" evidence="1">
    <location>
        <begin position="1"/>
        <end position="17"/>
    </location>
</feature>
<organism evidence="2 3">
    <name type="scientific">Caenorhabditis tropicalis</name>
    <dbReference type="NCBI Taxonomy" id="1561998"/>
    <lineage>
        <taxon>Eukaryota</taxon>
        <taxon>Metazoa</taxon>
        <taxon>Ecdysozoa</taxon>
        <taxon>Nematoda</taxon>
        <taxon>Chromadorea</taxon>
        <taxon>Rhabditida</taxon>
        <taxon>Rhabditina</taxon>
        <taxon>Rhabditomorpha</taxon>
        <taxon>Rhabditoidea</taxon>
        <taxon>Rhabditidae</taxon>
        <taxon>Peloderinae</taxon>
        <taxon>Caenorhabditis</taxon>
    </lineage>
</organism>
<accession>A0A1I7UWJ3</accession>
<feature type="chain" id="PRO_5009309584" evidence="1">
    <location>
        <begin position="18"/>
        <end position="90"/>
    </location>
</feature>
<keyword evidence="1" id="KW-0732">Signal</keyword>
<name>A0A1I7UWJ3_9PELO</name>
<proteinExistence type="predicted"/>
<protein>
    <submittedName>
        <fullName evidence="3">DUF19 domain-containing protein</fullName>
    </submittedName>
</protein>
<evidence type="ECO:0000313" key="3">
    <source>
        <dbReference type="WBParaSite" id="Csp11.Scaffold630.g20057.t1"/>
    </source>
</evidence>
<sequence>MFFKLFFILALLTIALAGKPYQVADCNSERGLECALTYRHALKETSKHGYSISHCEALRKDFCTYQQKKCSKLTAEQIDDIDIACWLQVE</sequence>
<dbReference type="WBParaSite" id="Csp11.Scaffold630.g20057.t1">
    <property type="protein sequence ID" value="Csp11.Scaffold630.g20057.t1"/>
    <property type="gene ID" value="Csp11.Scaffold630.g20057"/>
</dbReference>
<dbReference type="AlphaFoldDB" id="A0A1I7UWJ3"/>
<evidence type="ECO:0000313" key="2">
    <source>
        <dbReference type="Proteomes" id="UP000095282"/>
    </source>
</evidence>
<evidence type="ECO:0000256" key="1">
    <source>
        <dbReference type="SAM" id="SignalP"/>
    </source>
</evidence>
<keyword evidence="2" id="KW-1185">Reference proteome</keyword>
<dbReference type="Proteomes" id="UP000095282">
    <property type="component" value="Unplaced"/>
</dbReference>